<dbReference type="SUPFAM" id="SSF51445">
    <property type="entry name" value="(Trans)glycosidases"/>
    <property type="match status" value="1"/>
</dbReference>
<feature type="domain" description="Endo-beta-1,6-galactanase-like" evidence="2">
    <location>
        <begin position="44"/>
        <end position="268"/>
    </location>
</feature>
<reference evidence="3 4" key="1">
    <citation type="submission" date="2022-04" db="EMBL/GenBank/DDBJ databases">
        <title>Genome sequence of soybean root-associated Caulobacter segnis RL271.</title>
        <authorList>
            <person name="Longley R."/>
            <person name="Bonito G."/>
            <person name="Trigodet F."/>
            <person name="Crosson S."/>
            <person name="Fiebig A."/>
        </authorList>
    </citation>
    <scope>NUCLEOTIDE SEQUENCE [LARGE SCALE GENOMIC DNA]</scope>
    <source>
        <strain evidence="3 4">RL271</strain>
    </source>
</reference>
<feature type="signal peptide" evidence="1">
    <location>
        <begin position="1"/>
        <end position="31"/>
    </location>
</feature>
<dbReference type="InterPro" id="IPR039743">
    <property type="entry name" value="6GAL/EXGAL"/>
</dbReference>
<dbReference type="Pfam" id="PF14587">
    <property type="entry name" value="Glyco_hydr_30_2"/>
    <property type="match status" value="1"/>
</dbReference>
<evidence type="ECO:0000313" key="4">
    <source>
        <dbReference type="Proteomes" id="UP001057520"/>
    </source>
</evidence>
<evidence type="ECO:0000313" key="3">
    <source>
        <dbReference type="EMBL" id="USQ97401.1"/>
    </source>
</evidence>
<evidence type="ECO:0000259" key="2">
    <source>
        <dbReference type="Pfam" id="PF14587"/>
    </source>
</evidence>
<protein>
    <submittedName>
        <fullName evidence="3">Glycosyl hydrolase</fullName>
    </submittedName>
</protein>
<dbReference type="InterPro" id="IPR039514">
    <property type="entry name" value="6GAL-like"/>
</dbReference>
<dbReference type="Gene3D" id="3.20.20.80">
    <property type="entry name" value="Glycosidases"/>
    <property type="match status" value="1"/>
</dbReference>
<sequence>MTKPALAIAPSRRALLAAIAGWAAAPALVHAEEPAVSIAPRPDLSRASTVFEGWGTALAWFAHVTGGWPDAERERLADLLYGPRGLGWTIARYNIGGGDRPDVEPYLRPGAAIPGFWRQPRGTTGTDWWTPDQEAMWDWSADANQRWWLDAIKARVRAPILEAFSNSPPWFMTVSGKVSGAENGADDNLRPGQEGPFAAYLARVVDELQHRHGVVFRTLSPVNEPNTDYWRAANTQEGAHWSPARQGAMILATHAALKARGLATVVSAPDETNSHLFLADWAAYPAEVRAAIGQLNVHSYGVVNQTGVRDAARAAGIRLWMSENDTPLDKDPEDFEGMNSALALAEHMVLDLKRLEPSAWVFWQALETLSARDGKPGSNWGLIKVDFRAPPQGPHAIHVTRKYWAIAQFSRFIRPGYRLVPVDDLDTAGALSPEGRELVLVHVNGGLSPRRLTPPRGWSGRMTVTDIRHRAEPLDGLVVPPRAVATLVLRR</sequence>
<dbReference type="InterPro" id="IPR017853">
    <property type="entry name" value="GH"/>
</dbReference>
<gene>
    <name evidence="3" type="ORF">MZV50_07625</name>
</gene>
<proteinExistence type="predicted"/>
<evidence type="ECO:0000256" key="1">
    <source>
        <dbReference type="SAM" id="SignalP"/>
    </source>
</evidence>
<keyword evidence="3" id="KW-0378">Hydrolase</keyword>
<keyword evidence="1" id="KW-0732">Signal</keyword>
<name>A0ABY4ZZP9_9CAUL</name>
<dbReference type="EMBL" id="CP096040">
    <property type="protein sequence ID" value="USQ97401.1"/>
    <property type="molecule type" value="Genomic_DNA"/>
</dbReference>
<dbReference type="PANTHER" id="PTHR42767:SF1">
    <property type="entry name" value="ENDO-BETA-1,6-GALACTANASE-LIKE DOMAIN-CONTAINING PROTEIN"/>
    <property type="match status" value="1"/>
</dbReference>
<dbReference type="GO" id="GO:0016787">
    <property type="term" value="F:hydrolase activity"/>
    <property type="evidence" value="ECO:0007669"/>
    <property type="project" value="UniProtKB-KW"/>
</dbReference>
<keyword evidence="4" id="KW-1185">Reference proteome</keyword>
<dbReference type="PANTHER" id="PTHR42767">
    <property type="entry name" value="ENDO-BETA-1,6-GALACTANASE"/>
    <property type="match status" value="1"/>
</dbReference>
<dbReference type="Proteomes" id="UP001057520">
    <property type="component" value="Chromosome"/>
</dbReference>
<accession>A0ABY4ZZP9</accession>
<organism evidence="3 4">
    <name type="scientific">Caulobacter segnis</name>
    <dbReference type="NCBI Taxonomy" id="88688"/>
    <lineage>
        <taxon>Bacteria</taxon>
        <taxon>Pseudomonadati</taxon>
        <taxon>Pseudomonadota</taxon>
        <taxon>Alphaproteobacteria</taxon>
        <taxon>Caulobacterales</taxon>
        <taxon>Caulobacteraceae</taxon>
        <taxon>Caulobacter</taxon>
    </lineage>
</organism>
<feature type="chain" id="PRO_5045504118" evidence="1">
    <location>
        <begin position="32"/>
        <end position="491"/>
    </location>
</feature>